<feature type="compositionally biased region" description="Low complexity" evidence="1">
    <location>
        <begin position="122"/>
        <end position="138"/>
    </location>
</feature>
<proteinExistence type="predicted"/>
<evidence type="ECO:0000313" key="2">
    <source>
        <dbReference type="EMBL" id="KDR77184.1"/>
    </source>
</evidence>
<accession>A0A067TBA4</accession>
<reference evidence="3" key="1">
    <citation type="journal article" date="2014" name="Proc. Natl. Acad. Sci. U.S.A.">
        <title>Extensive sampling of basidiomycete genomes demonstrates inadequacy of the white-rot/brown-rot paradigm for wood decay fungi.</title>
        <authorList>
            <person name="Riley R."/>
            <person name="Salamov A.A."/>
            <person name="Brown D.W."/>
            <person name="Nagy L.G."/>
            <person name="Floudas D."/>
            <person name="Held B.W."/>
            <person name="Levasseur A."/>
            <person name="Lombard V."/>
            <person name="Morin E."/>
            <person name="Otillar R."/>
            <person name="Lindquist E.A."/>
            <person name="Sun H."/>
            <person name="LaButti K.M."/>
            <person name="Schmutz J."/>
            <person name="Jabbour D."/>
            <person name="Luo H."/>
            <person name="Baker S.E."/>
            <person name="Pisabarro A.G."/>
            <person name="Walton J.D."/>
            <person name="Blanchette R.A."/>
            <person name="Henrissat B."/>
            <person name="Martin F."/>
            <person name="Cullen D."/>
            <person name="Hibbett D.S."/>
            <person name="Grigoriev I.V."/>
        </authorList>
    </citation>
    <scope>NUCLEOTIDE SEQUENCE [LARGE SCALE GENOMIC DNA]</scope>
    <source>
        <strain evidence="3">CBS 339.88</strain>
    </source>
</reference>
<dbReference type="Proteomes" id="UP000027222">
    <property type="component" value="Unassembled WGS sequence"/>
</dbReference>
<keyword evidence="3" id="KW-1185">Reference proteome</keyword>
<dbReference type="STRING" id="685588.A0A067TBA4"/>
<evidence type="ECO:0000313" key="3">
    <source>
        <dbReference type="Proteomes" id="UP000027222"/>
    </source>
</evidence>
<sequence>MPHKTVPSSSMTQSAVSSPVILSSYTKTPSSMMSPSPQPWATATDLSYDSSVFMPSPSLQSVSLQEEMERSFETSSIQSSGSLASSSSRRSLSTFLSLSSVFHSSLSSSLIDSHSETEKVEVSSPVLGSGPPSTEPSLPSTPQPPSAKLSTGATPNGSFILTITTPQGSGATEQSSLCTIPSISVATERDLGRDIDRLTDEIRTYDLARRLETQDIADNVKALSDELHDLVRFLTERRPRPRYPSSSPQHRS</sequence>
<name>A0A067TBA4_GALM3</name>
<gene>
    <name evidence="2" type="ORF">GALMADRAFT_225316</name>
</gene>
<organism evidence="2 3">
    <name type="scientific">Galerina marginata (strain CBS 339.88)</name>
    <dbReference type="NCBI Taxonomy" id="685588"/>
    <lineage>
        <taxon>Eukaryota</taxon>
        <taxon>Fungi</taxon>
        <taxon>Dikarya</taxon>
        <taxon>Basidiomycota</taxon>
        <taxon>Agaricomycotina</taxon>
        <taxon>Agaricomycetes</taxon>
        <taxon>Agaricomycetidae</taxon>
        <taxon>Agaricales</taxon>
        <taxon>Agaricineae</taxon>
        <taxon>Strophariaceae</taxon>
        <taxon>Galerina</taxon>
    </lineage>
</organism>
<dbReference type="AlphaFoldDB" id="A0A067TBA4"/>
<feature type="region of interest" description="Disordered" evidence="1">
    <location>
        <begin position="117"/>
        <end position="160"/>
    </location>
</feature>
<dbReference type="EMBL" id="KL142377">
    <property type="protein sequence ID" value="KDR77184.1"/>
    <property type="molecule type" value="Genomic_DNA"/>
</dbReference>
<protein>
    <submittedName>
        <fullName evidence="2">Uncharacterized protein</fullName>
    </submittedName>
</protein>
<evidence type="ECO:0000256" key="1">
    <source>
        <dbReference type="SAM" id="MobiDB-lite"/>
    </source>
</evidence>
<dbReference type="HOGENOM" id="CLU_1102842_0_0_1"/>
<feature type="compositionally biased region" description="Polar residues" evidence="1">
    <location>
        <begin position="148"/>
        <end position="160"/>
    </location>
</feature>
<dbReference type="OrthoDB" id="2507336at2759"/>